<reference evidence="3" key="2">
    <citation type="journal article" date="2020" name="Nat. Ecol. Evol.">
        <title>Deeply conserved synteny resolves early events in vertebrate evolution.</title>
        <authorList>
            <person name="Simakov O."/>
            <person name="Marletaz F."/>
            <person name="Yue J.X."/>
            <person name="O'Connell B."/>
            <person name="Jenkins J."/>
            <person name="Brandt A."/>
            <person name="Calef R."/>
            <person name="Tung C.H."/>
            <person name="Huang T.K."/>
            <person name="Schmutz J."/>
            <person name="Satoh N."/>
            <person name="Yu J.K."/>
            <person name="Putnam N.H."/>
            <person name="Green R.E."/>
            <person name="Rokhsar D.S."/>
        </authorList>
    </citation>
    <scope>NUCLEOTIDE SEQUENCE [LARGE SCALE GENOMIC DNA]</scope>
    <source>
        <strain evidence="3">S238N-H82</strain>
    </source>
</reference>
<evidence type="ECO:0000313" key="4">
    <source>
        <dbReference type="RefSeq" id="XP_035661829.1"/>
    </source>
</evidence>
<evidence type="ECO:0000313" key="2">
    <source>
        <dbReference type="EMBL" id="EEN54477.1"/>
    </source>
</evidence>
<dbReference type="EMBL" id="GG666565">
    <property type="protein sequence ID" value="EEN54477.1"/>
    <property type="molecule type" value="Genomic_DNA"/>
</dbReference>
<organism>
    <name type="scientific">Branchiostoma floridae</name>
    <name type="common">Florida lancelet</name>
    <name type="synonym">Amphioxus</name>
    <dbReference type="NCBI Taxonomy" id="7739"/>
    <lineage>
        <taxon>Eukaryota</taxon>
        <taxon>Metazoa</taxon>
        <taxon>Chordata</taxon>
        <taxon>Cephalochordata</taxon>
        <taxon>Leptocardii</taxon>
        <taxon>Amphioxiformes</taxon>
        <taxon>Branchiostomatidae</taxon>
        <taxon>Branchiostoma</taxon>
    </lineage>
</organism>
<dbReference type="Proteomes" id="UP000001554">
    <property type="component" value="Chromosome 18"/>
</dbReference>
<reference evidence="4" key="3">
    <citation type="submission" date="2025-04" db="UniProtKB">
        <authorList>
            <consortium name="RefSeq"/>
        </authorList>
    </citation>
    <scope>IDENTIFICATION</scope>
    <source>
        <strain evidence="4">S238N-H82</strain>
        <tissue evidence="4">Testes</tissue>
    </source>
</reference>
<proteinExistence type="predicted"/>
<protein>
    <submittedName>
        <fullName evidence="4">Uncharacterized protein LOC118406075</fullName>
    </submittedName>
</protein>
<gene>
    <name evidence="4" type="primary">LOC118406075</name>
    <name evidence="2" type="ORF">BRAFLDRAFT_95928</name>
</gene>
<name>C3YYW9_BRAFL</name>
<feature type="signal peptide" evidence="1">
    <location>
        <begin position="1"/>
        <end position="18"/>
    </location>
</feature>
<evidence type="ECO:0000313" key="3">
    <source>
        <dbReference type="Proteomes" id="UP000001554"/>
    </source>
</evidence>
<keyword evidence="3" id="KW-1185">Reference proteome</keyword>
<dbReference type="AlphaFoldDB" id="C3YYW9"/>
<reference evidence="2" key="1">
    <citation type="journal article" date="2008" name="Nature">
        <title>The amphioxus genome and the evolution of the chordate karyotype.</title>
        <authorList>
            <consortium name="US DOE Joint Genome Institute (JGI-PGF)"/>
            <person name="Putnam N.H."/>
            <person name="Butts T."/>
            <person name="Ferrier D.E.K."/>
            <person name="Furlong R.F."/>
            <person name="Hellsten U."/>
            <person name="Kawashima T."/>
            <person name="Robinson-Rechavi M."/>
            <person name="Shoguchi E."/>
            <person name="Terry A."/>
            <person name="Yu J.-K."/>
            <person name="Benito-Gutierrez E.L."/>
            <person name="Dubchak I."/>
            <person name="Garcia-Fernandez J."/>
            <person name="Gibson-Brown J.J."/>
            <person name="Grigoriev I.V."/>
            <person name="Horton A.C."/>
            <person name="de Jong P.J."/>
            <person name="Jurka J."/>
            <person name="Kapitonov V.V."/>
            <person name="Kohara Y."/>
            <person name="Kuroki Y."/>
            <person name="Lindquist E."/>
            <person name="Lucas S."/>
            <person name="Osoegawa K."/>
            <person name="Pennacchio L.A."/>
            <person name="Salamov A.A."/>
            <person name="Satou Y."/>
            <person name="Sauka-Spengler T."/>
            <person name="Schmutz J."/>
            <person name="Shin-I T."/>
            <person name="Toyoda A."/>
            <person name="Bronner-Fraser M."/>
            <person name="Fujiyama A."/>
            <person name="Holland L.Z."/>
            <person name="Holland P.W.H."/>
            <person name="Satoh N."/>
            <person name="Rokhsar D.S."/>
        </authorList>
    </citation>
    <scope>NUCLEOTIDE SEQUENCE [LARGE SCALE GENOMIC DNA]</scope>
    <source>
        <strain evidence="2">S238N-H82</strain>
        <tissue evidence="2">Testes</tissue>
    </source>
</reference>
<accession>C3YYW9</accession>
<sequence length="135" mass="15041">MKLSVLALVVILATVASASDRSDEEAWDTAVQRLRALKQRRGWFFFGGDEDEEGKKKRCDTEKDKALTKSYNTLCKSEFESYTEGAKKASGFLKQMQCKALSMECCSSDKGCVDKEITECCPADVKVAAEEEDED</sequence>
<dbReference type="InParanoid" id="C3YYW9"/>
<keyword evidence="1" id="KW-0732">Signal</keyword>
<dbReference type="OMA" id="KEITECC"/>
<feature type="chain" id="PRO_5044729262" evidence="1">
    <location>
        <begin position="19"/>
        <end position="135"/>
    </location>
</feature>
<dbReference type="GeneID" id="118406075"/>
<dbReference type="KEGG" id="bfo:118406075"/>
<dbReference type="OrthoDB" id="10007050at2759"/>
<dbReference type="RefSeq" id="XP_035661829.1">
    <property type="nucleotide sequence ID" value="XM_035805936.1"/>
</dbReference>
<evidence type="ECO:0000256" key="1">
    <source>
        <dbReference type="SAM" id="SignalP"/>
    </source>
</evidence>